<organism evidence="2 3">
    <name type="scientific">Caenorhabditis bovis</name>
    <dbReference type="NCBI Taxonomy" id="2654633"/>
    <lineage>
        <taxon>Eukaryota</taxon>
        <taxon>Metazoa</taxon>
        <taxon>Ecdysozoa</taxon>
        <taxon>Nematoda</taxon>
        <taxon>Chromadorea</taxon>
        <taxon>Rhabditida</taxon>
        <taxon>Rhabditina</taxon>
        <taxon>Rhabditomorpha</taxon>
        <taxon>Rhabditoidea</taxon>
        <taxon>Rhabditidae</taxon>
        <taxon>Peloderinae</taxon>
        <taxon>Caenorhabditis</taxon>
    </lineage>
</organism>
<evidence type="ECO:0000313" key="2">
    <source>
        <dbReference type="EMBL" id="CAB3410833.1"/>
    </source>
</evidence>
<dbReference type="AlphaFoldDB" id="A0A8S1FD96"/>
<dbReference type="EMBL" id="CADEPM010000011">
    <property type="protein sequence ID" value="CAB3410833.1"/>
    <property type="molecule type" value="Genomic_DNA"/>
</dbReference>
<accession>A0A8S1FD96</accession>
<protein>
    <recommendedName>
        <fullName evidence="1">Headcase middle domain-containing protein</fullName>
    </recommendedName>
</protein>
<dbReference type="Pfam" id="PF16002">
    <property type="entry name" value="Headcase"/>
    <property type="match status" value="1"/>
</dbReference>
<proteinExistence type="predicted"/>
<gene>
    <name evidence="2" type="ORF">CBOVIS_LOCUS12296</name>
</gene>
<keyword evidence="3" id="KW-1185">Reference proteome</keyword>
<evidence type="ECO:0000259" key="1">
    <source>
        <dbReference type="Pfam" id="PF16002"/>
    </source>
</evidence>
<dbReference type="PANTHER" id="PTHR13425:SF3">
    <property type="entry name" value="HEADCASE PROTEIN HOMOLOG"/>
    <property type="match status" value="1"/>
</dbReference>
<dbReference type="PANTHER" id="PTHR13425">
    <property type="entry name" value="HEADCASE PROTEIN"/>
    <property type="match status" value="1"/>
</dbReference>
<name>A0A8S1FD96_9PELO</name>
<dbReference type="InterPro" id="IPR026066">
    <property type="entry name" value="Headcase"/>
</dbReference>
<comment type="caution">
    <text evidence="2">The sequence shown here is derived from an EMBL/GenBank/DDBJ whole genome shotgun (WGS) entry which is preliminary data.</text>
</comment>
<feature type="domain" description="Headcase middle" evidence="1">
    <location>
        <begin position="48"/>
        <end position="242"/>
    </location>
</feature>
<dbReference type="OrthoDB" id="10012848at2759"/>
<dbReference type="InterPro" id="IPR031947">
    <property type="entry name" value="Headcase_mid"/>
</dbReference>
<sequence>MGSRGSEKRWPKRDMGPQFELRCCVDLDILRNNVDRQCYFEDETVRVNGSVFHKRENYDNLLSIIPKSKFNGIHIKMEDDCPQGGDDVRLCLLKSLGAHNLRCVPCVMCHEKLKVYDKYPMIDGAFYISPVSQYGPKTEISLDGRRYCLQQICVKCLWADWSCRICGKDDWFDGRSIVLGTLYYYDIVSAGKCCTPTCSLCKNPLNLRESLLTQLNIGNYATINEPMTCQTCGAHKFHLVRDLETCQIETPTPRVERPDK</sequence>
<evidence type="ECO:0000313" key="3">
    <source>
        <dbReference type="Proteomes" id="UP000494206"/>
    </source>
</evidence>
<reference evidence="2 3" key="1">
    <citation type="submission" date="2020-04" db="EMBL/GenBank/DDBJ databases">
        <authorList>
            <person name="Laetsch R D."/>
            <person name="Stevens L."/>
            <person name="Kumar S."/>
            <person name="Blaxter L. M."/>
        </authorList>
    </citation>
    <scope>NUCLEOTIDE SEQUENCE [LARGE SCALE GENOMIC DNA]</scope>
</reference>
<dbReference type="Proteomes" id="UP000494206">
    <property type="component" value="Unassembled WGS sequence"/>
</dbReference>